<feature type="region of interest" description="Disordered" evidence="1">
    <location>
        <begin position="164"/>
        <end position="233"/>
    </location>
</feature>
<evidence type="ECO:0000256" key="2">
    <source>
        <dbReference type="SAM" id="SignalP"/>
    </source>
</evidence>
<evidence type="ECO:0000313" key="4">
    <source>
        <dbReference type="RefSeq" id="XP_016945798.3"/>
    </source>
</evidence>
<proteinExistence type="predicted"/>
<evidence type="ECO:0000256" key="1">
    <source>
        <dbReference type="SAM" id="MobiDB-lite"/>
    </source>
</evidence>
<keyword evidence="2" id="KW-0732">Signal</keyword>
<dbReference type="GeneID" id="108021543"/>
<gene>
    <name evidence="4" type="primary">LOC108021543</name>
</gene>
<sequence>MKYANLVIICASLVFSQLEMGAARATDRGIHPSLYSKARVWNLTEDILNEMWRTKSPYIVTTKKNSGEVITETFELSPNGRNILRSTEIRRGRTYPAVGASAATQAQENAEFVSNQLRRLASVFNNPFLNPVGYGFPDFNIFKNFVPFGPNQFIPQIPGLPCNCQRPNEANPEYSPPQDDPINIPSRDPLYIPPREDPSLGGRNPEYLPPQNVPNTYERNPNRPDVIDQWMPNPVTTPRSLVPRPTLAPPNFDDSNPLWVPSPDPTLTERTLVPLPTLAPKTNGTDTVIDDFLSKVDITVADIKEEDGELVTKIVDKQGRVLNVSFALSNDKGREGSPN</sequence>
<dbReference type="Proteomes" id="UP001652628">
    <property type="component" value="Chromosome 2L"/>
</dbReference>
<accession>A0AB39ZYR0</accession>
<evidence type="ECO:0000313" key="3">
    <source>
        <dbReference type="Proteomes" id="UP001652628"/>
    </source>
</evidence>
<protein>
    <submittedName>
        <fullName evidence="4">Uncharacterized protein</fullName>
    </submittedName>
</protein>
<feature type="signal peptide" evidence="2">
    <location>
        <begin position="1"/>
        <end position="25"/>
    </location>
</feature>
<reference evidence="4" key="1">
    <citation type="submission" date="2025-08" db="UniProtKB">
        <authorList>
            <consortium name="RefSeq"/>
        </authorList>
    </citation>
    <scope>IDENTIFICATION</scope>
</reference>
<keyword evidence="3" id="KW-1185">Reference proteome</keyword>
<dbReference type="RefSeq" id="XP_016945798.3">
    <property type="nucleotide sequence ID" value="XM_017090309.4"/>
</dbReference>
<feature type="chain" id="PRO_5046886117" evidence="2">
    <location>
        <begin position="26"/>
        <end position="339"/>
    </location>
</feature>
<name>A0AB39ZYR0_DROSZ</name>
<organism evidence="3 4">
    <name type="scientific">Drosophila suzukii</name>
    <name type="common">Spotted-wing drosophila fruit fly</name>
    <dbReference type="NCBI Taxonomy" id="28584"/>
    <lineage>
        <taxon>Eukaryota</taxon>
        <taxon>Metazoa</taxon>
        <taxon>Ecdysozoa</taxon>
        <taxon>Arthropoda</taxon>
        <taxon>Hexapoda</taxon>
        <taxon>Insecta</taxon>
        <taxon>Pterygota</taxon>
        <taxon>Neoptera</taxon>
        <taxon>Endopterygota</taxon>
        <taxon>Diptera</taxon>
        <taxon>Brachycera</taxon>
        <taxon>Muscomorpha</taxon>
        <taxon>Ephydroidea</taxon>
        <taxon>Drosophilidae</taxon>
        <taxon>Drosophila</taxon>
        <taxon>Sophophora</taxon>
    </lineage>
</organism>
<dbReference type="AlphaFoldDB" id="A0AB39ZYR0"/>